<protein>
    <submittedName>
        <fullName evidence="2">Uncharacterized protein</fullName>
    </submittedName>
</protein>
<dbReference type="EMBL" id="JARGYC010000014">
    <property type="protein sequence ID" value="MDF0600513.1"/>
    <property type="molecule type" value="Genomic_DNA"/>
</dbReference>
<organism evidence="2 3">
    <name type="scientific">Psychromarinibacter sediminicola</name>
    <dbReference type="NCBI Taxonomy" id="3033385"/>
    <lineage>
        <taxon>Bacteria</taxon>
        <taxon>Pseudomonadati</taxon>
        <taxon>Pseudomonadota</taxon>
        <taxon>Alphaproteobacteria</taxon>
        <taxon>Rhodobacterales</taxon>
        <taxon>Paracoccaceae</taxon>
        <taxon>Psychromarinibacter</taxon>
    </lineage>
</organism>
<reference evidence="2" key="1">
    <citation type="submission" date="2023-03" db="EMBL/GenBank/DDBJ databases">
        <title>Multiphase analysis and comparison of six strains from genera Psychromarinibacter, Lutimaribacter, and Maritimibacter, including a novel species: Psychromarinibacter sediminicola sp. nov.</title>
        <authorList>
            <person name="Wang Y.-H."/>
            <person name="Ye M.-Q."/>
            <person name="Du Z.-J."/>
        </authorList>
    </citation>
    <scope>NUCLEOTIDE SEQUENCE</scope>
    <source>
        <strain evidence="2">C21-152</strain>
    </source>
</reference>
<proteinExistence type="predicted"/>
<keyword evidence="1" id="KW-0732">Signal</keyword>
<keyword evidence="3" id="KW-1185">Reference proteome</keyword>
<comment type="caution">
    <text evidence="2">The sequence shown here is derived from an EMBL/GenBank/DDBJ whole genome shotgun (WGS) entry which is preliminary data.</text>
</comment>
<sequence>MKRPILAAALALLSPLAATADPAPQRACTFDSVCAPGEGCSDMAAFTQFLDAVPDGGGWVWITEAGGVTGETVSAPDDTTLTVLFPPHEAGMGTLLLTVTASGAAAMTQHGTHFESGDAVATSYFGTCATQ</sequence>
<feature type="chain" id="PRO_5042089560" evidence="1">
    <location>
        <begin position="21"/>
        <end position="131"/>
    </location>
</feature>
<accession>A0AAE3NMD1</accession>
<evidence type="ECO:0000256" key="1">
    <source>
        <dbReference type="SAM" id="SignalP"/>
    </source>
</evidence>
<dbReference type="AlphaFoldDB" id="A0AAE3NMD1"/>
<evidence type="ECO:0000313" key="3">
    <source>
        <dbReference type="Proteomes" id="UP001220964"/>
    </source>
</evidence>
<evidence type="ECO:0000313" key="2">
    <source>
        <dbReference type="EMBL" id="MDF0600513.1"/>
    </source>
</evidence>
<feature type="signal peptide" evidence="1">
    <location>
        <begin position="1"/>
        <end position="20"/>
    </location>
</feature>
<dbReference type="RefSeq" id="WP_275566654.1">
    <property type="nucleotide sequence ID" value="NZ_JARGYC010000014.1"/>
</dbReference>
<gene>
    <name evidence="2" type="ORF">P1J78_07205</name>
</gene>
<name>A0AAE3NMD1_9RHOB</name>
<dbReference type="Proteomes" id="UP001220964">
    <property type="component" value="Unassembled WGS sequence"/>
</dbReference>